<accession>A0A0A8YRK6</accession>
<evidence type="ECO:0000313" key="1">
    <source>
        <dbReference type="EMBL" id="JAD29046.1"/>
    </source>
</evidence>
<proteinExistence type="predicted"/>
<sequence length="29" mass="3279">MRDAKFVACMFLHSSSKGLQGHVKPFSRL</sequence>
<dbReference type="AlphaFoldDB" id="A0A0A8YRK6"/>
<reference evidence="1" key="2">
    <citation type="journal article" date="2015" name="Data Brief">
        <title>Shoot transcriptome of the giant reed, Arundo donax.</title>
        <authorList>
            <person name="Barrero R.A."/>
            <person name="Guerrero F.D."/>
            <person name="Moolhuijzen P."/>
            <person name="Goolsby J.A."/>
            <person name="Tidwell J."/>
            <person name="Bellgard S.E."/>
            <person name="Bellgard M.I."/>
        </authorList>
    </citation>
    <scope>NUCLEOTIDE SEQUENCE</scope>
    <source>
        <tissue evidence="1">Shoot tissue taken approximately 20 cm above the soil surface</tissue>
    </source>
</reference>
<dbReference type="EMBL" id="GBRH01268849">
    <property type="protein sequence ID" value="JAD29046.1"/>
    <property type="molecule type" value="Transcribed_RNA"/>
</dbReference>
<name>A0A0A8YRK6_ARUDO</name>
<protein>
    <submittedName>
        <fullName evidence="1">Uncharacterized protein</fullName>
    </submittedName>
</protein>
<reference evidence="1" key="1">
    <citation type="submission" date="2014-09" db="EMBL/GenBank/DDBJ databases">
        <authorList>
            <person name="Magalhaes I.L.F."/>
            <person name="Oliveira U."/>
            <person name="Santos F.R."/>
            <person name="Vidigal T.H.D.A."/>
            <person name="Brescovit A.D."/>
            <person name="Santos A.J."/>
        </authorList>
    </citation>
    <scope>NUCLEOTIDE SEQUENCE</scope>
    <source>
        <tissue evidence="1">Shoot tissue taken approximately 20 cm above the soil surface</tissue>
    </source>
</reference>
<organism evidence="1">
    <name type="scientific">Arundo donax</name>
    <name type="common">Giant reed</name>
    <name type="synonym">Donax arundinaceus</name>
    <dbReference type="NCBI Taxonomy" id="35708"/>
    <lineage>
        <taxon>Eukaryota</taxon>
        <taxon>Viridiplantae</taxon>
        <taxon>Streptophyta</taxon>
        <taxon>Embryophyta</taxon>
        <taxon>Tracheophyta</taxon>
        <taxon>Spermatophyta</taxon>
        <taxon>Magnoliopsida</taxon>
        <taxon>Liliopsida</taxon>
        <taxon>Poales</taxon>
        <taxon>Poaceae</taxon>
        <taxon>PACMAD clade</taxon>
        <taxon>Arundinoideae</taxon>
        <taxon>Arundineae</taxon>
        <taxon>Arundo</taxon>
    </lineage>
</organism>